<comment type="similarity">
    <text evidence="1">Belongs to the bacterial solute-binding protein ModA family.</text>
</comment>
<feature type="binding site" evidence="5">
    <location>
        <position position="192"/>
    </location>
    <ligand>
        <name>molybdate</name>
        <dbReference type="ChEBI" id="CHEBI:36264"/>
    </ligand>
</feature>
<accession>A0A6V8PB14</accession>
<dbReference type="InterPro" id="IPR005950">
    <property type="entry name" value="ModA"/>
</dbReference>
<dbReference type="GO" id="GO:1901359">
    <property type="term" value="F:tungstate binding"/>
    <property type="evidence" value="ECO:0007669"/>
    <property type="project" value="UniProtKB-ARBA"/>
</dbReference>
<reference evidence="6 7" key="1">
    <citation type="journal article" date="2020" name="Front. Microbiol.">
        <title>Single-cell genomics of novel Actinobacteria with the Wood-Ljungdahl pathway discovered in a serpentinizing system.</title>
        <authorList>
            <person name="Merino N."/>
            <person name="Kawai M."/>
            <person name="Boyd E.S."/>
            <person name="Colman D.R."/>
            <person name="McGlynn S.E."/>
            <person name="Nealson K.H."/>
            <person name="Kurokawa K."/>
            <person name="Hongoh Y."/>
        </authorList>
    </citation>
    <scope>NUCLEOTIDE SEQUENCE [LARGE SCALE GENOMIC DNA]</scope>
    <source>
        <strain evidence="6 7">S34</strain>
    </source>
</reference>
<feature type="binding site" evidence="5">
    <location>
        <position position="165"/>
    </location>
    <ligand>
        <name>molybdate</name>
        <dbReference type="ChEBI" id="CHEBI:36264"/>
    </ligand>
</feature>
<dbReference type="Proteomes" id="UP000588083">
    <property type="component" value="Unassembled WGS sequence"/>
</dbReference>
<gene>
    <name evidence="6" type="ORF">HKBW3S34_00169</name>
</gene>
<proteinExistence type="inferred from homology"/>
<protein>
    <submittedName>
        <fullName evidence="6">Molybdate transport system substrate-binding protein</fullName>
    </submittedName>
</protein>
<keyword evidence="3 5" id="KW-0479">Metal-binding</keyword>
<dbReference type="EMBL" id="BLRZ01000004">
    <property type="protein sequence ID" value="GFP29250.1"/>
    <property type="molecule type" value="Genomic_DNA"/>
</dbReference>
<evidence type="ECO:0000313" key="7">
    <source>
        <dbReference type="Proteomes" id="UP000588083"/>
    </source>
</evidence>
<keyword evidence="4" id="KW-0732">Signal</keyword>
<sequence length="276" mass="29848">MKNLVFAAPPILIRRDNLRKSALPILFFLMVVTMASASGCGSSGEQQLVVSAAISLSNAFEEIKAEFEKNNPDSNIIYNFAASGVLQAQIEQGAPVDVFASASEKQMDVLEERGLLVAGSRADFAQNEVVLIVPGNSVRSPANFQELVKPEVIRIAVGNPEIVPAGQYAREVLTNLGLWDKVQEKLVMAENVRQALAYVEKAEVDSGIVYYTDALISRSVVIAASAPPGSHRPIVYPIAVIRGSKEEELARRFISFILSQKGQGILQKYGFLPGSS</sequence>
<keyword evidence="7" id="KW-1185">Reference proteome</keyword>
<evidence type="ECO:0000313" key="6">
    <source>
        <dbReference type="EMBL" id="GFP29250.1"/>
    </source>
</evidence>
<feature type="binding site" evidence="5">
    <location>
        <position position="210"/>
    </location>
    <ligand>
        <name>molybdate</name>
        <dbReference type="ChEBI" id="CHEBI:36264"/>
    </ligand>
</feature>
<dbReference type="Pfam" id="PF13531">
    <property type="entry name" value="SBP_bac_11"/>
    <property type="match status" value="1"/>
</dbReference>
<dbReference type="AlphaFoldDB" id="A0A6V8PB14"/>
<dbReference type="PANTHER" id="PTHR30632:SF0">
    <property type="entry name" value="SULFATE-BINDING PROTEIN"/>
    <property type="match status" value="1"/>
</dbReference>
<dbReference type="FunFam" id="3.40.190.10:FF:000035">
    <property type="entry name" value="Molybdate ABC transporter substrate-binding protein"/>
    <property type="match status" value="1"/>
</dbReference>
<dbReference type="CDD" id="cd13537">
    <property type="entry name" value="PBP2_YvgL_like"/>
    <property type="match status" value="1"/>
</dbReference>
<feature type="binding site" evidence="5">
    <location>
        <position position="83"/>
    </location>
    <ligand>
        <name>molybdate</name>
        <dbReference type="ChEBI" id="CHEBI:36264"/>
    </ligand>
</feature>
<dbReference type="GO" id="GO:0030973">
    <property type="term" value="F:molybdate ion binding"/>
    <property type="evidence" value="ECO:0007669"/>
    <property type="project" value="TreeGrafter"/>
</dbReference>
<dbReference type="PANTHER" id="PTHR30632">
    <property type="entry name" value="MOLYBDATE-BINDING PERIPLASMIC PROTEIN"/>
    <property type="match status" value="1"/>
</dbReference>
<comment type="caution">
    <text evidence="6">The sequence shown here is derived from an EMBL/GenBank/DDBJ whole genome shotgun (WGS) entry which is preliminary data.</text>
</comment>
<evidence type="ECO:0000256" key="2">
    <source>
        <dbReference type="ARBA" id="ARBA00022505"/>
    </source>
</evidence>
<dbReference type="RefSeq" id="WP_176237828.1">
    <property type="nucleotide sequence ID" value="NZ_BLRZ01000004.1"/>
</dbReference>
<dbReference type="SUPFAM" id="SSF53850">
    <property type="entry name" value="Periplasmic binding protein-like II"/>
    <property type="match status" value="1"/>
</dbReference>
<feature type="binding site" evidence="5">
    <location>
        <position position="55"/>
    </location>
    <ligand>
        <name>molybdate</name>
        <dbReference type="ChEBI" id="CHEBI:36264"/>
    </ligand>
</feature>
<dbReference type="InterPro" id="IPR041879">
    <property type="entry name" value="YvgL-like_PBP2"/>
</dbReference>
<evidence type="ECO:0000256" key="4">
    <source>
        <dbReference type="ARBA" id="ARBA00022729"/>
    </source>
</evidence>
<dbReference type="GO" id="GO:0015689">
    <property type="term" value="P:molybdate ion transport"/>
    <property type="evidence" value="ECO:0007669"/>
    <property type="project" value="InterPro"/>
</dbReference>
<evidence type="ECO:0000256" key="5">
    <source>
        <dbReference type="PIRSR" id="PIRSR004846-1"/>
    </source>
</evidence>
<evidence type="ECO:0000256" key="3">
    <source>
        <dbReference type="ARBA" id="ARBA00022723"/>
    </source>
</evidence>
<dbReference type="PIRSF" id="PIRSF004846">
    <property type="entry name" value="ModA"/>
    <property type="match status" value="1"/>
</dbReference>
<organism evidence="6 7">
    <name type="scientific">Candidatus Hakubella thermalkaliphila</name>
    <dbReference type="NCBI Taxonomy" id="2754717"/>
    <lineage>
        <taxon>Bacteria</taxon>
        <taxon>Bacillati</taxon>
        <taxon>Actinomycetota</taxon>
        <taxon>Actinomycetota incertae sedis</taxon>
        <taxon>Candidatus Hakubellales</taxon>
        <taxon>Candidatus Hakubellaceae</taxon>
        <taxon>Candidatus Hakubella</taxon>
    </lineage>
</organism>
<dbReference type="Gene3D" id="3.40.190.10">
    <property type="entry name" value="Periplasmic binding protein-like II"/>
    <property type="match status" value="2"/>
</dbReference>
<dbReference type="NCBIfam" id="TIGR01256">
    <property type="entry name" value="modA"/>
    <property type="match status" value="1"/>
</dbReference>
<dbReference type="InterPro" id="IPR050682">
    <property type="entry name" value="ModA/WtpA"/>
</dbReference>
<keyword evidence="2 5" id="KW-0500">Molybdenum</keyword>
<dbReference type="GO" id="GO:0046872">
    <property type="term" value="F:metal ion binding"/>
    <property type="evidence" value="ECO:0007669"/>
    <property type="project" value="UniProtKB-KW"/>
</dbReference>
<name>A0A6V8PB14_9ACTN</name>
<evidence type="ECO:0000256" key="1">
    <source>
        <dbReference type="ARBA" id="ARBA00009175"/>
    </source>
</evidence>